<sequence length="275" mass="31870">MIERGLSVRRQNPSFVVYIDESGDEGFVFHKDGTGSSRWFVLSAVVVRYQNDSEMISCLKEVRKILGKPLKTPLHFVELKHEQRIPYIRRIADCSVRTVNVLIYKPLIREPEKFQSTKHLLYRYATRLLVERVSWFCRDKRRAGEGDGFARIIFSNRSNMSYEGIREYLRLLARQSELDPQRARIDFSVIDPGRIRSVEHSKLAGLQAADAVASGIHFAVKLNRYRETEPAYLHHLEKTLYRHKGEAMGYGIKVWPENYDAIKEKAPETENLGGL</sequence>
<organism evidence="1">
    <name type="scientific">Candidatus Kentrum sp. DK</name>
    <dbReference type="NCBI Taxonomy" id="2126562"/>
    <lineage>
        <taxon>Bacteria</taxon>
        <taxon>Pseudomonadati</taxon>
        <taxon>Pseudomonadota</taxon>
        <taxon>Gammaproteobacteria</taxon>
        <taxon>Candidatus Kentrum</taxon>
    </lineage>
</organism>
<name>A0A450TAQ8_9GAMM</name>
<dbReference type="AlphaFoldDB" id="A0A450TAQ8"/>
<dbReference type="Pfam" id="PF12686">
    <property type="entry name" value="DUF3800"/>
    <property type="match status" value="1"/>
</dbReference>
<gene>
    <name evidence="1" type="ORF">BECKDK2373C_GA0170839_111114</name>
</gene>
<evidence type="ECO:0000313" key="1">
    <source>
        <dbReference type="EMBL" id="VFJ63769.1"/>
    </source>
</evidence>
<dbReference type="EMBL" id="CAADEY010000111">
    <property type="protein sequence ID" value="VFJ63769.1"/>
    <property type="molecule type" value="Genomic_DNA"/>
</dbReference>
<evidence type="ECO:0008006" key="2">
    <source>
        <dbReference type="Google" id="ProtNLM"/>
    </source>
</evidence>
<proteinExistence type="predicted"/>
<dbReference type="InterPro" id="IPR024524">
    <property type="entry name" value="DUF3800"/>
</dbReference>
<protein>
    <recommendedName>
        <fullName evidence="2">DUF3800 domain-containing protein</fullName>
    </recommendedName>
</protein>
<accession>A0A450TAQ8</accession>
<reference evidence="1" key="1">
    <citation type="submission" date="2019-02" db="EMBL/GenBank/DDBJ databases">
        <authorList>
            <person name="Gruber-Vodicka R. H."/>
            <person name="Seah K. B. B."/>
        </authorList>
    </citation>
    <scope>NUCLEOTIDE SEQUENCE</scope>
    <source>
        <strain evidence="1">BECK_DK161</strain>
    </source>
</reference>